<keyword evidence="4 8" id="KW-0812">Transmembrane</keyword>
<feature type="transmembrane region" description="Helical" evidence="8">
    <location>
        <begin position="63"/>
        <end position="83"/>
    </location>
</feature>
<dbReference type="Proteomes" id="UP000245423">
    <property type="component" value="Chromosome 1"/>
</dbReference>
<comment type="subcellular location">
    <subcellularLocation>
        <location evidence="1">Cell membrane</location>
        <topology evidence="1">Multi-pass membrane protein</topology>
    </subcellularLocation>
</comment>
<feature type="transmembrane region" description="Helical" evidence="8">
    <location>
        <begin position="95"/>
        <end position="120"/>
    </location>
</feature>
<keyword evidence="5" id="KW-0133">Cell shape</keyword>
<evidence type="ECO:0000256" key="7">
    <source>
        <dbReference type="ARBA" id="ARBA00023136"/>
    </source>
</evidence>
<dbReference type="AlphaFoldDB" id="A0A1M4PR39"/>
<evidence type="ECO:0000256" key="2">
    <source>
        <dbReference type="ARBA" id="ARBA00007776"/>
    </source>
</evidence>
<dbReference type="InterPro" id="IPR007227">
    <property type="entry name" value="Cell_shape_determining_MreD"/>
</dbReference>
<evidence type="ECO:0000256" key="6">
    <source>
        <dbReference type="ARBA" id="ARBA00022989"/>
    </source>
</evidence>
<name>A0A1M4PR39_9FIRM</name>
<evidence type="ECO:0000256" key="1">
    <source>
        <dbReference type="ARBA" id="ARBA00004651"/>
    </source>
</evidence>
<keyword evidence="10" id="KW-1185">Reference proteome</keyword>
<evidence type="ECO:0000256" key="4">
    <source>
        <dbReference type="ARBA" id="ARBA00022692"/>
    </source>
</evidence>
<keyword evidence="3" id="KW-1003">Cell membrane</keyword>
<protein>
    <submittedName>
        <fullName evidence="9">Uncharacterized protein</fullName>
    </submittedName>
</protein>
<sequence length="130" mass="14806">MITLITLLIIIINFILQSTILHYFNIFDVVPNTSLVIIIVIALLRGKKTASIAGLIAGLLQDIIFSPVIGINGFIYFFVGYFVGMAENKLSKDNILIPFIMTLISTICYHLVYYLFMYFLSFNIPFFAFF</sequence>
<dbReference type="Pfam" id="PF04093">
    <property type="entry name" value="MreD"/>
    <property type="match status" value="1"/>
</dbReference>
<evidence type="ECO:0000256" key="5">
    <source>
        <dbReference type="ARBA" id="ARBA00022960"/>
    </source>
</evidence>
<keyword evidence="6 8" id="KW-1133">Transmembrane helix</keyword>
<reference evidence="9 10" key="1">
    <citation type="submission" date="2016-11" db="EMBL/GenBank/DDBJ databases">
        <authorList>
            <person name="Manzoor S."/>
        </authorList>
    </citation>
    <scope>NUCLEOTIDE SEQUENCE [LARGE SCALE GENOMIC DNA]</scope>
    <source>
        <strain evidence="9">Clostridium ultunense strain Esp</strain>
    </source>
</reference>
<dbReference type="PIRSF" id="PIRSF037497">
    <property type="entry name" value="MreD_Clostridium/Treponema_prd"/>
    <property type="match status" value="1"/>
</dbReference>
<accession>A0A1M4PR39</accession>
<evidence type="ECO:0000313" key="10">
    <source>
        <dbReference type="Proteomes" id="UP000245423"/>
    </source>
</evidence>
<dbReference type="RefSeq" id="WP_243473903.1">
    <property type="nucleotide sequence ID" value="NZ_LT669839.1"/>
</dbReference>
<evidence type="ECO:0000256" key="8">
    <source>
        <dbReference type="SAM" id="Phobius"/>
    </source>
</evidence>
<evidence type="ECO:0000256" key="3">
    <source>
        <dbReference type="ARBA" id="ARBA00022475"/>
    </source>
</evidence>
<dbReference type="InterPro" id="IPR017225">
    <property type="entry name" value="Cell_shape_determin_MreD_prd"/>
</dbReference>
<organism evidence="9 10">
    <name type="scientific">[Clostridium] ultunense Esp</name>
    <dbReference type="NCBI Taxonomy" id="1288971"/>
    <lineage>
        <taxon>Bacteria</taxon>
        <taxon>Bacillati</taxon>
        <taxon>Bacillota</taxon>
        <taxon>Tissierellia</taxon>
        <taxon>Tissierellales</taxon>
        <taxon>Tepidimicrobiaceae</taxon>
        <taxon>Schnuerera</taxon>
    </lineage>
</organism>
<keyword evidence="7 8" id="KW-0472">Membrane</keyword>
<dbReference type="EMBL" id="LT669839">
    <property type="protein sequence ID" value="SHD77948.1"/>
    <property type="molecule type" value="Genomic_DNA"/>
</dbReference>
<evidence type="ECO:0000313" key="9">
    <source>
        <dbReference type="EMBL" id="SHD77948.1"/>
    </source>
</evidence>
<comment type="similarity">
    <text evidence="2">Belongs to the MreD family.</text>
</comment>
<gene>
    <name evidence="9" type="ORF">CUESP1_2605</name>
</gene>
<dbReference type="GO" id="GO:0008360">
    <property type="term" value="P:regulation of cell shape"/>
    <property type="evidence" value="ECO:0007669"/>
    <property type="project" value="UniProtKB-KW"/>
</dbReference>
<proteinExistence type="inferred from homology"/>
<dbReference type="GO" id="GO:0005886">
    <property type="term" value="C:plasma membrane"/>
    <property type="evidence" value="ECO:0007669"/>
    <property type="project" value="UniProtKB-SubCell"/>
</dbReference>
<dbReference type="NCBIfam" id="TIGR03426">
    <property type="entry name" value="shape_MreD"/>
    <property type="match status" value="1"/>
</dbReference>